<dbReference type="InterPro" id="IPR003591">
    <property type="entry name" value="Leu-rich_rpt_typical-subtyp"/>
</dbReference>
<dbReference type="Gene3D" id="3.80.10.10">
    <property type="entry name" value="Ribonuclease Inhibitor"/>
    <property type="match status" value="2"/>
</dbReference>
<dbReference type="InterPro" id="IPR001611">
    <property type="entry name" value="Leu-rich_rpt"/>
</dbReference>
<comment type="caution">
    <text evidence="4">The sequence shown here is derived from an EMBL/GenBank/DDBJ whole genome shotgun (WGS) entry which is preliminary data.</text>
</comment>
<reference evidence="4" key="1">
    <citation type="journal article" date="2020" name="bioRxiv">
        <title>Chromosome-level reference genome of the European wasp spider Argiope bruennichi: a resource for studies on range expansion and evolutionary adaptation.</title>
        <authorList>
            <person name="Sheffer M.M."/>
            <person name="Hoppe A."/>
            <person name="Krehenwinkel H."/>
            <person name="Uhl G."/>
            <person name="Kuss A.W."/>
            <person name="Jensen L."/>
            <person name="Jensen C."/>
            <person name="Gillespie R.G."/>
            <person name="Hoff K.J."/>
            <person name="Prost S."/>
        </authorList>
    </citation>
    <scope>NUCLEOTIDE SEQUENCE</scope>
</reference>
<evidence type="ECO:0000256" key="2">
    <source>
        <dbReference type="ARBA" id="ARBA00022737"/>
    </source>
</evidence>
<dbReference type="FunFam" id="3.80.10.10:FF:001164">
    <property type="entry name" value="GH01279p"/>
    <property type="match status" value="1"/>
</dbReference>
<dbReference type="Pfam" id="PF13855">
    <property type="entry name" value="LRR_8"/>
    <property type="match status" value="4"/>
</dbReference>
<keyword evidence="5" id="KW-1185">Reference proteome</keyword>
<dbReference type="PANTHER" id="PTHR24366">
    <property type="entry name" value="IG(IMMUNOGLOBULIN) AND LRR(LEUCINE RICH REPEAT) DOMAINS"/>
    <property type="match status" value="1"/>
</dbReference>
<keyword evidence="4" id="KW-0121">Carboxypeptidase</keyword>
<keyword evidence="4" id="KW-0378">Hydrolase</keyword>
<dbReference type="EMBL" id="JABXBU010002072">
    <property type="protein sequence ID" value="KAF8778860.1"/>
    <property type="molecule type" value="Genomic_DNA"/>
</dbReference>
<dbReference type="SUPFAM" id="SSF52058">
    <property type="entry name" value="L domain-like"/>
    <property type="match status" value="2"/>
</dbReference>
<protein>
    <submittedName>
        <fullName evidence="4">Carboxypeptidase N subunit 2 like protein</fullName>
    </submittedName>
</protein>
<keyword evidence="4" id="KW-0645">Protease</keyword>
<feature type="signal peptide" evidence="3">
    <location>
        <begin position="1"/>
        <end position="28"/>
    </location>
</feature>
<keyword evidence="2" id="KW-0677">Repeat</keyword>
<dbReference type="PROSITE" id="PS51450">
    <property type="entry name" value="LRR"/>
    <property type="match status" value="2"/>
</dbReference>
<evidence type="ECO:0000256" key="1">
    <source>
        <dbReference type="ARBA" id="ARBA00022614"/>
    </source>
</evidence>
<keyword evidence="3" id="KW-0732">Signal</keyword>
<gene>
    <name evidence="4" type="ORF">HNY73_015545</name>
</gene>
<name>A0A8T0ESL2_ARGBR</name>
<evidence type="ECO:0000256" key="3">
    <source>
        <dbReference type="SAM" id="SignalP"/>
    </source>
</evidence>
<dbReference type="SMART" id="SM00369">
    <property type="entry name" value="LRR_TYP"/>
    <property type="match status" value="13"/>
</dbReference>
<dbReference type="PANTHER" id="PTHR24366:SF171">
    <property type="entry name" value="LEUCINE RICH REPEAT NEURONAL 4"/>
    <property type="match status" value="1"/>
</dbReference>
<accession>A0A8T0ESL2</accession>
<proteinExistence type="predicted"/>
<dbReference type="AlphaFoldDB" id="A0A8T0ESL2"/>
<dbReference type="SMART" id="SM00364">
    <property type="entry name" value="LRR_BAC"/>
    <property type="match status" value="5"/>
</dbReference>
<dbReference type="InterPro" id="IPR032675">
    <property type="entry name" value="LRR_dom_sf"/>
</dbReference>
<reference evidence="4" key="2">
    <citation type="submission" date="2020-06" db="EMBL/GenBank/DDBJ databases">
        <authorList>
            <person name="Sheffer M."/>
        </authorList>
    </citation>
    <scope>NUCLEOTIDE SEQUENCE</scope>
</reference>
<evidence type="ECO:0000313" key="5">
    <source>
        <dbReference type="Proteomes" id="UP000807504"/>
    </source>
</evidence>
<feature type="chain" id="PRO_5035757083" evidence="3">
    <location>
        <begin position="29"/>
        <end position="581"/>
    </location>
</feature>
<sequence length="581" mass="66920">MRKEENTLAMNINFLCMFLSVQVILAWGKESLCSFNRKCECFEVGRRLYVKCERITRFSYLLDLFSENRFSRPVSVFTVKKCEAQSFPNVFSKVAIQEIRSNCPIKAIEKGALSSIESLKVLKLHLTEFQKIPKAISKLKNLKDLTINDGKLTGVDAELQDMASLIKLQLKRNNIRQISYEAFSWNSKIKSIDLSYNKLVFLYPGMFDNCENLMKVDLRNNYLSSIDGLFTVPSLKEVNVRDNHIECIDDAFQHESNLQILDVGRNPLNEISETAFSSKMRKLRILFLDSCDLAFLPFTVFNSLTKLEKIDLSFNKLESLPYEIFHSLSNLVKVNLKGNRISHLGDVFKSNHRLASIILSNNYLQSCEGIFYGLYNLKTLDLRDNQLKVVTKACFSSTLRMISTLQLSKNRIYRIDAESFTNLKFLKNLSLDHNKLAYLNGCVKNMSELEGLLLDHNMLREVRESELQNLPKLKRLNLGNNRLSTVTRAFRNLASLESLTISKNKLTTLTRSTFPAHFAVKKIFLSGNKWVCDCRLIWILKLETPTDLANRIICSTPQRLVKKKLSQLTPFDLMTWNEHCD</sequence>
<organism evidence="4 5">
    <name type="scientific">Argiope bruennichi</name>
    <name type="common">Wasp spider</name>
    <name type="synonym">Aranea bruennichi</name>
    <dbReference type="NCBI Taxonomy" id="94029"/>
    <lineage>
        <taxon>Eukaryota</taxon>
        <taxon>Metazoa</taxon>
        <taxon>Ecdysozoa</taxon>
        <taxon>Arthropoda</taxon>
        <taxon>Chelicerata</taxon>
        <taxon>Arachnida</taxon>
        <taxon>Araneae</taxon>
        <taxon>Araneomorphae</taxon>
        <taxon>Entelegynae</taxon>
        <taxon>Araneoidea</taxon>
        <taxon>Araneidae</taxon>
        <taxon>Argiope</taxon>
    </lineage>
</organism>
<evidence type="ECO:0000313" key="4">
    <source>
        <dbReference type="EMBL" id="KAF8778860.1"/>
    </source>
</evidence>
<dbReference type="SMART" id="SM00365">
    <property type="entry name" value="LRR_SD22"/>
    <property type="match status" value="4"/>
</dbReference>
<keyword evidence="1" id="KW-0433">Leucine-rich repeat</keyword>
<dbReference type="GO" id="GO:0004180">
    <property type="term" value="F:carboxypeptidase activity"/>
    <property type="evidence" value="ECO:0007669"/>
    <property type="project" value="UniProtKB-KW"/>
</dbReference>
<dbReference type="Proteomes" id="UP000807504">
    <property type="component" value="Unassembled WGS sequence"/>
</dbReference>